<dbReference type="EMBL" id="VYQE01000002">
    <property type="protein sequence ID" value="KAA9009246.1"/>
    <property type="molecule type" value="Genomic_DNA"/>
</dbReference>
<proteinExistence type="predicted"/>
<accession>A0A5J5GLL9</accession>
<reference evidence="2 3" key="1">
    <citation type="submission" date="2019-09" db="EMBL/GenBank/DDBJ databases">
        <authorList>
            <person name="Park J.-S."/>
            <person name="Choi H.-J."/>
        </authorList>
    </citation>
    <scope>NUCLEOTIDE SEQUENCE [LARGE SCALE GENOMIC DNA]</scope>
    <source>
        <strain evidence="2 3">176SS1-4</strain>
    </source>
</reference>
<protein>
    <submittedName>
        <fullName evidence="2">Uncharacterized protein</fullName>
    </submittedName>
</protein>
<gene>
    <name evidence="2" type="ORF">F3S47_08310</name>
</gene>
<keyword evidence="1" id="KW-0175">Coiled coil</keyword>
<evidence type="ECO:0000256" key="1">
    <source>
        <dbReference type="SAM" id="Coils"/>
    </source>
</evidence>
<dbReference type="RefSeq" id="WP_150444779.1">
    <property type="nucleotide sequence ID" value="NZ_VYQE01000002.1"/>
</dbReference>
<feature type="coiled-coil region" evidence="1">
    <location>
        <begin position="20"/>
        <end position="47"/>
    </location>
</feature>
<dbReference type="Proteomes" id="UP000326554">
    <property type="component" value="Unassembled WGS sequence"/>
</dbReference>
<sequence>MTDHSDERLPPDAKAFSRLIRRSRTLLESLTETLADLLEQVEAQKGSALKPLTLKASELQSALKRAEEIEGQYHDWHANRSRTLRPGDYDLDAARAEVERRLDQLRGALGAGPADGGAG</sequence>
<name>A0A5J5GLL9_9RHOB</name>
<dbReference type="AlphaFoldDB" id="A0A5J5GLL9"/>
<comment type="caution">
    <text evidence="2">The sequence shown here is derived from an EMBL/GenBank/DDBJ whole genome shotgun (WGS) entry which is preliminary data.</text>
</comment>
<evidence type="ECO:0000313" key="3">
    <source>
        <dbReference type="Proteomes" id="UP000326554"/>
    </source>
</evidence>
<organism evidence="2 3">
    <name type="scientific">Histidinibacterium aquaticum</name>
    <dbReference type="NCBI Taxonomy" id="2613962"/>
    <lineage>
        <taxon>Bacteria</taxon>
        <taxon>Pseudomonadati</taxon>
        <taxon>Pseudomonadota</taxon>
        <taxon>Alphaproteobacteria</taxon>
        <taxon>Rhodobacterales</taxon>
        <taxon>Paracoccaceae</taxon>
        <taxon>Histidinibacterium</taxon>
    </lineage>
</organism>
<keyword evidence="3" id="KW-1185">Reference proteome</keyword>
<evidence type="ECO:0000313" key="2">
    <source>
        <dbReference type="EMBL" id="KAA9009246.1"/>
    </source>
</evidence>